<dbReference type="OrthoDB" id="193329at2759"/>
<feature type="compositionally biased region" description="Polar residues" evidence="2">
    <location>
        <begin position="1"/>
        <end position="11"/>
    </location>
</feature>
<organism evidence="3 4">
    <name type="scientific">Carpediemonas membranifera</name>
    <dbReference type="NCBI Taxonomy" id="201153"/>
    <lineage>
        <taxon>Eukaryota</taxon>
        <taxon>Metamonada</taxon>
        <taxon>Carpediemonas-like organisms</taxon>
        <taxon>Carpediemonas</taxon>
    </lineage>
</organism>
<evidence type="ECO:0000313" key="3">
    <source>
        <dbReference type="EMBL" id="KAG9391177.1"/>
    </source>
</evidence>
<evidence type="ECO:0000313" key="4">
    <source>
        <dbReference type="Proteomes" id="UP000717585"/>
    </source>
</evidence>
<dbReference type="Proteomes" id="UP000717585">
    <property type="component" value="Unassembled WGS sequence"/>
</dbReference>
<name>A0A8J6E1X0_9EUKA</name>
<protein>
    <submittedName>
        <fullName evidence="3">Chromosome segregation protein</fullName>
    </submittedName>
</protein>
<reference evidence="3" key="1">
    <citation type="submission" date="2021-05" db="EMBL/GenBank/DDBJ databases">
        <title>A free-living protist that lacks canonical eukaryotic 1 DNA replication and segregation systems.</title>
        <authorList>
            <person name="Salas-Leiva D.E."/>
            <person name="Tromer E.C."/>
            <person name="Curtis B.A."/>
            <person name="Jerlstrom-Hultqvist J."/>
            <person name="Kolisko M."/>
            <person name="Yi Z."/>
            <person name="Salas-Leiva J.S."/>
            <person name="Gallot-Lavallee L."/>
            <person name="Kops G.J.P.L."/>
            <person name="Archibald J.M."/>
            <person name="Simpson A.G.B."/>
            <person name="Roger A.J."/>
        </authorList>
    </citation>
    <scope>NUCLEOTIDE SEQUENCE</scope>
    <source>
        <strain evidence="3">BICM</strain>
    </source>
</reference>
<feature type="coiled-coil region" evidence="1">
    <location>
        <begin position="76"/>
        <end position="103"/>
    </location>
</feature>
<accession>A0A8J6E1X0</accession>
<proteinExistence type="predicted"/>
<feature type="compositionally biased region" description="Low complexity" evidence="2">
    <location>
        <begin position="13"/>
        <end position="27"/>
    </location>
</feature>
<feature type="compositionally biased region" description="Polar residues" evidence="2">
    <location>
        <begin position="303"/>
        <end position="314"/>
    </location>
</feature>
<keyword evidence="4" id="KW-1185">Reference proteome</keyword>
<keyword evidence="1" id="KW-0175">Coiled coil</keyword>
<evidence type="ECO:0000256" key="2">
    <source>
        <dbReference type="SAM" id="MobiDB-lite"/>
    </source>
</evidence>
<dbReference type="PANTHER" id="PTHR40515">
    <property type="entry name" value="CILIA- AND FLAGELLA-ASSOCIATED PROTEIN 157"/>
    <property type="match status" value="1"/>
</dbReference>
<dbReference type="AlphaFoldDB" id="A0A8J6E1X0"/>
<comment type="caution">
    <text evidence="3">The sequence shown here is derived from an EMBL/GenBank/DDBJ whole genome shotgun (WGS) entry which is preliminary data.</text>
</comment>
<gene>
    <name evidence="3" type="ORF">J8273_7451</name>
</gene>
<evidence type="ECO:0000256" key="1">
    <source>
        <dbReference type="SAM" id="Coils"/>
    </source>
</evidence>
<dbReference type="EMBL" id="JAHDYR010000062">
    <property type="protein sequence ID" value="KAG9391177.1"/>
    <property type="molecule type" value="Genomic_DNA"/>
</dbReference>
<feature type="region of interest" description="Disordered" evidence="2">
    <location>
        <begin position="1"/>
        <end position="39"/>
    </location>
</feature>
<feature type="coiled-coil region" evidence="1">
    <location>
        <begin position="210"/>
        <end position="265"/>
    </location>
</feature>
<feature type="region of interest" description="Disordered" evidence="2">
    <location>
        <begin position="299"/>
        <end position="341"/>
    </location>
</feature>
<sequence length="341" mass="38868">MMSPRTPSSPLASRRLQSRGGLSSRQSTPSSPFKKQLDAQRRKLETLVKSVTDMDTSFLDDAQGRTIRDNNEGLTFTELQARNEVLFRELDESKARIADMETDMSVRQASYIRREKDLMSRIETLQHKLSTFETEGRVAQPPELLKLRALHHDIQSQIDASEQHTAELLRERERALTVQFRGRLNVIEEELQTERSRDPDADLVIWLRRYKTVNKEVEFLREECERLHRDNDVLIDHLKEANERAEQAESSKDHALKHLLRLKRENNSLKIKLGLPTEGDENVGTPQVAQLLKSLDIRFGSAASPSGRTPTAKTPTRPGGQGLSPRRPLTQGSPRKALASR</sequence>
<dbReference type="PANTHER" id="PTHR40515:SF1">
    <property type="entry name" value="CILIA- AND FLAGELLA-ASSOCIATED PROTEIN 157"/>
    <property type="match status" value="1"/>
</dbReference>